<proteinExistence type="predicted"/>
<dbReference type="Proteomes" id="UP000530928">
    <property type="component" value="Unassembled WGS sequence"/>
</dbReference>
<evidence type="ECO:0000256" key="2">
    <source>
        <dbReference type="ARBA" id="ARBA00022679"/>
    </source>
</evidence>
<dbReference type="Gene3D" id="3.40.50.2000">
    <property type="entry name" value="Glycogen Phosphorylase B"/>
    <property type="match status" value="2"/>
</dbReference>
<dbReference type="RefSeq" id="WP_312894650.1">
    <property type="nucleotide sequence ID" value="NZ_BAABAM010000005.1"/>
</dbReference>
<dbReference type="Pfam" id="PF00534">
    <property type="entry name" value="Glycos_transf_1"/>
    <property type="match status" value="1"/>
</dbReference>
<keyword evidence="6" id="KW-1185">Reference proteome</keyword>
<comment type="caution">
    <text evidence="5">The sequence shown here is derived from an EMBL/GenBank/DDBJ whole genome shotgun (WGS) entry which is preliminary data.</text>
</comment>
<protein>
    <submittedName>
        <fullName evidence="5">Glycosyltransferase involved in cell wall biosynthesis</fullName>
    </submittedName>
</protein>
<gene>
    <name evidence="5" type="ORF">HNR30_005241</name>
</gene>
<dbReference type="Pfam" id="PF13439">
    <property type="entry name" value="Glyco_transf_4"/>
    <property type="match status" value="1"/>
</dbReference>
<dbReference type="AlphaFoldDB" id="A0A7W0CMK2"/>
<evidence type="ECO:0000256" key="1">
    <source>
        <dbReference type="ARBA" id="ARBA00022676"/>
    </source>
</evidence>
<dbReference type="InterPro" id="IPR001296">
    <property type="entry name" value="Glyco_trans_1"/>
</dbReference>
<dbReference type="GO" id="GO:0016757">
    <property type="term" value="F:glycosyltransferase activity"/>
    <property type="evidence" value="ECO:0007669"/>
    <property type="project" value="UniProtKB-KW"/>
</dbReference>
<reference evidence="5 6" key="1">
    <citation type="submission" date="2020-07" db="EMBL/GenBank/DDBJ databases">
        <title>Genomic Encyclopedia of Type Strains, Phase IV (KMG-IV): sequencing the most valuable type-strain genomes for metagenomic binning, comparative biology and taxonomic classification.</title>
        <authorList>
            <person name="Goeker M."/>
        </authorList>
    </citation>
    <scope>NUCLEOTIDE SEQUENCE [LARGE SCALE GENOMIC DNA]</scope>
    <source>
        <strain evidence="5 6">DSM 45533</strain>
    </source>
</reference>
<keyword evidence="2 5" id="KW-0808">Transferase</keyword>
<name>A0A7W0CMK2_9ACTN</name>
<organism evidence="5 6">
    <name type="scientific">Nonomuraea soli</name>
    <dbReference type="NCBI Taxonomy" id="1032476"/>
    <lineage>
        <taxon>Bacteria</taxon>
        <taxon>Bacillati</taxon>
        <taxon>Actinomycetota</taxon>
        <taxon>Actinomycetes</taxon>
        <taxon>Streptosporangiales</taxon>
        <taxon>Streptosporangiaceae</taxon>
        <taxon>Nonomuraea</taxon>
    </lineage>
</organism>
<sequence>MAILAPPWYELPPDGYGGIEAMVTDLAGELVRLGHHVTLIGAGEADTPARFEATYPRAPSERIGEPMPEVLHAATAAQLIADLRPDIVHDNTLAGPLTAEGREAPTLLTVHGPTEGELGEYYRGLGESVSLAAISHAQRARMPELNWAGVVHNGIHVDTFPLADKKEDWVLWLGRFSPEKGAHQAVEAARRAGRKIVLAGKLTEQFERDYFEQEVEPLLGDGAEYIGEADAERKRDLLARARCLLFPIQWEEPFGLVMVEAMACGTPVVTLRRGAAPEVVEDGVTGFVLESEDGLAEAVEAAGGLDPRACRERVESLFSVPAMARGYEQLYREVIG</sequence>
<evidence type="ECO:0000313" key="5">
    <source>
        <dbReference type="EMBL" id="MBA2893880.1"/>
    </source>
</evidence>
<feature type="domain" description="Glycosyltransferase subfamily 4-like N-terminal" evidence="4">
    <location>
        <begin position="16"/>
        <end position="144"/>
    </location>
</feature>
<evidence type="ECO:0000259" key="3">
    <source>
        <dbReference type="Pfam" id="PF00534"/>
    </source>
</evidence>
<evidence type="ECO:0000313" key="6">
    <source>
        <dbReference type="Proteomes" id="UP000530928"/>
    </source>
</evidence>
<dbReference type="EMBL" id="JACDUR010000005">
    <property type="protein sequence ID" value="MBA2893880.1"/>
    <property type="molecule type" value="Genomic_DNA"/>
</dbReference>
<dbReference type="PANTHER" id="PTHR12526:SF595">
    <property type="entry name" value="BLL5217 PROTEIN"/>
    <property type="match status" value="1"/>
</dbReference>
<dbReference type="SUPFAM" id="SSF53756">
    <property type="entry name" value="UDP-Glycosyltransferase/glycogen phosphorylase"/>
    <property type="match status" value="1"/>
</dbReference>
<evidence type="ECO:0000259" key="4">
    <source>
        <dbReference type="Pfam" id="PF13439"/>
    </source>
</evidence>
<dbReference type="CDD" id="cd03802">
    <property type="entry name" value="GT4_AviGT4-like"/>
    <property type="match status" value="1"/>
</dbReference>
<feature type="domain" description="Glycosyl transferase family 1" evidence="3">
    <location>
        <begin position="163"/>
        <end position="300"/>
    </location>
</feature>
<dbReference type="InterPro" id="IPR028098">
    <property type="entry name" value="Glyco_trans_4-like_N"/>
</dbReference>
<keyword evidence="1" id="KW-0328">Glycosyltransferase</keyword>
<accession>A0A7W0CMK2</accession>
<dbReference type="PANTHER" id="PTHR12526">
    <property type="entry name" value="GLYCOSYLTRANSFERASE"/>
    <property type="match status" value="1"/>
</dbReference>